<evidence type="ECO:0000256" key="1">
    <source>
        <dbReference type="SAM" id="SignalP"/>
    </source>
</evidence>
<evidence type="ECO:0000313" key="4">
    <source>
        <dbReference type="Proteomes" id="UP001597197"/>
    </source>
</evidence>
<dbReference type="InterPro" id="IPR012878">
    <property type="entry name" value="Beta-AFase-like_GH127_cat"/>
</dbReference>
<comment type="caution">
    <text evidence="3">The sequence shown here is derived from an EMBL/GenBank/DDBJ whole genome shotgun (WGS) entry which is preliminary data.</text>
</comment>
<feature type="signal peptide" evidence="1">
    <location>
        <begin position="1"/>
        <end position="28"/>
    </location>
</feature>
<dbReference type="RefSeq" id="WP_382318447.1">
    <property type="nucleotide sequence ID" value="NZ_JBHUFD010000019.1"/>
</dbReference>
<accession>A0ABW4R1V1</accession>
<dbReference type="Proteomes" id="UP001597197">
    <property type="component" value="Unassembled WGS sequence"/>
</dbReference>
<protein>
    <submittedName>
        <fullName evidence="3">Beta-L-arabinofuranosidase domain-containing protein</fullName>
    </submittedName>
</protein>
<sequence>MNMSFSNRNLFLATVVVSLSFTASVAAAQTKLTYAPKAAQLRLPKAQAFSAENVRLLEKGSFKESQDAEARNILSLNPDRLLAPYLKESGLTPKASLYPGWETGVLPGVALEFYLSGVSRLSVATGQKEYASRLSYVLDQLALCQEKVSGSFNN</sequence>
<feature type="domain" description="Non-reducing end beta-L-arabinofuranosidase-like GH127 catalytic" evidence="2">
    <location>
        <begin position="53"/>
        <end position="147"/>
    </location>
</feature>
<proteinExistence type="predicted"/>
<feature type="chain" id="PRO_5046440510" evidence="1">
    <location>
        <begin position="29"/>
        <end position="154"/>
    </location>
</feature>
<organism evidence="3 4">
    <name type="scientific">Hymenobacter bucti</name>
    <dbReference type="NCBI Taxonomy" id="1844114"/>
    <lineage>
        <taxon>Bacteria</taxon>
        <taxon>Pseudomonadati</taxon>
        <taxon>Bacteroidota</taxon>
        <taxon>Cytophagia</taxon>
        <taxon>Cytophagales</taxon>
        <taxon>Hymenobacteraceae</taxon>
        <taxon>Hymenobacter</taxon>
    </lineage>
</organism>
<dbReference type="EMBL" id="JBHUFD010000019">
    <property type="protein sequence ID" value="MFD1875589.1"/>
    <property type="molecule type" value="Genomic_DNA"/>
</dbReference>
<dbReference type="PANTHER" id="PTHR31151">
    <property type="entry name" value="PROLINE-TRNA LIGASE (DUF1680)"/>
    <property type="match status" value="1"/>
</dbReference>
<keyword evidence="1" id="KW-0732">Signal</keyword>
<name>A0ABW4R1V1_9BACT</name>
<gene>
    <name evidence="3" type="ORF">ACFSDX_24365</name>
</gene>
<dbReference type="Pfam" id="PF07944">
    <property type="entry name" value="Beta-AFase-like_GH127_cat"/>
    <property type="match status" value="1"/>
</dbReference>
<dbReference type="PANTHER" id="PTHR31151:SF0">
    <property type="entry name" value="PROLINE-TRNA LIGASE (DUF1680)"/>
    <property type="match status" value="1"/>
</dbReference>
<reference evidence="4" key="1">
    <citation type="journal article" date="2019" name="Int. J. Syst. Evol. Microbiol.">
        <title>The Global Catalogue of Microorganisms (GCM) 10K type strain sequencing project: providing services to taxonomists for standard genome sequencing and annotation.</title>
        <authorList>
            <consortium name="The Broad Institute Genomics Platform"/>
            <consortium name="The Broad Institute Genome Sequencing Center for Infectious Disease"/>
            <person name="Wu L."/>
            <person name="Ma J."/>
        </authorList>
    </citation>
    <scope>NUCLEOTIDE SEQUENCE [LARGE SCALE GENOMIC DNA]</scope>
    <source>
        <strain evidence="4">CGMCC 1.15795</strain>
    </source>
</reference>
<evidence type="ECO:0000259" key="2">
    <source>
        <dbReference type="Pfam" id="PF07944"/>
    </source>
</evidence>
<evidence type="ECO:0000313" key="3">
    <source>
        <dbReference type="EMBL" id="MFD1875589.1"/>
    </source>
</evidence>
<keyword evidence="4" id="KW-1185">Reference proteome</keyword>